<organism evidence="2 4">
    <name type="scientific">Mycena alexandri</name>
    <dbReference type="NCBI Taxonomy" id="1745969"/>
    <lineage>
        <taxon>Eukaryota</taxon>
        <taxon>Fungi</taxon>
        <taxon>Dikarya</taxon>
        <taxon>Basidiomycota</taxon>
        <taxon>Agaricomycotina</taxon>
        <taxon>Agaricomycetes</taxon>
        <taxon>Agaricomycetidae</taxon>
        <taxon>Agaricales</taxon>
        <taxon>Marasmiineae</taxon>
        <taxon>Mycenaceae</taxon>
        <taxon>Mycena</taxon>
    </lineage>
</organism>
<evidence type="ECO:0000313" key="4">
    <source>
        <dbReference type="Proteomes" id="UP001218188"/>
    </source>
</evidence>
<dbReference type="EMBL" id="JARJCM010000133">
    <property type="protein sequence ID" value="KAJ7026828.1"/>
    <property type="molecule type" value="Genomic_DNA"/>
</dbReference>
<reference evidence="2" key="1">
    <citation type="submission" date="2023-03" db="EMBL/GenBank/DDBJ databases">
        <title>Massive genome expansion in bonnet fungi (Mycena s.s.) driven by repeated elements and novel gene families across ecological guilds.</title>
        <authorList>
            <consortium name="Lawrence Berkeley National Laboratory"/>
            <person name="Harder C.B."/>
            <person name="Miyauchi S."/>
            <person name="Viragh M."/>
            <person name="Kuo A."/>
            <person name="Thoen E."/>
            <person name="Andreopoulos B."/>
            <person name="Lu D."/>
            <person name="Skrede I."/>
            <person name="Drula E."/>
            <person name="Henrissat B."/>
            <person name="Morin E."/>
            <person name="Kohler A."/>
            <person name="Barry K."/>
            <person name="LaButti K."/>
            <person name="Morin E."/>
            <person name="Salamov A."/>
            <person name="Lipzen A."/>
            <person name="Mereny Z."/>
            <person name="Hegedus B."/>
            <person name="Baldrian P."/>
            <person name="Stursova M."/>
            <person name="Weitz H."/>
            <person name="Taylor A."/>
            <person name="Grigoriev I.V."/>
            <person name="Nagy L.G."/>
            <person name="Martin F."/>
            <person name="Kauserud H."/>
        </authorList>
    </citation>
    <scope>NUCLEOTIDE SEQUENCE</scope>
    <source>
        <strain evidence="2">CBHHK200</strain>
    </source>
</reference>
<feature type="coiled-coil region" evidence="1">
    <location>
        <begin position="105"/>
        <end position="150"/>
    </location>
</feature>
<sequence length="180" mass="20518">MSMTTFDFVVPELEEIANLDKGIKGKTAIVYLNTLVVQVMVGTPEAVELFKTIAKSDQQRLAQTTAIVGAQDAASHEVQNREKYTNMQFEMEKTKDSFKKSLEELEHREDEHAKLIAKFDEAEANRVETVERMEEKVAATSLALSKEKEKSMEWKAKEQEKYNQLEAQAKAFSQWLGNIL</sequence>
<proteinExistence type="predicted"/>
<evidence type="ECO:0000313" key="2">
    <source>
        <dbReference type="EMBL" id="KAJ7026828.1"/>
    </source>
</evidence>
<keyword evidence="4" id="KW-1185">Reference proteome</keyword>
<dbReference type="EMBL" id="JARJCM010000045">
    <property type="protein sequence ID" value="KAJ7036104.1"/>
    <property type="molecule type" value="Genomic_DNA"/>
</dbReference>
<comment type="caution">
    <text evidence="2">The sequence shown here is derived from an EMBL/GenBank/DDBJ whole genome shotgun (WGS) entry which is preliminary data.</text>
</comment>
<name>A0AAD6WTR8_9AGAR</name>
<gene>
    <name evidence="3" type="ORF">C8F04DRAFT_1258223</name>
    <name evidence="2" type="ORF">C8F04DRAFT_1267737</name>
</gene>
<dbReference type="Proteomes" id="UP001218188">
    <property type="component" value="Unassembled WGS sequence"/>
</dbReference>
<evidence type="ECO:0000313" key="3">
    <source>
        <dbReference type="EMBL" id="KAJ7036104.1"/>
    </source>
</evidence>
<dbReference type="AlphaFoldDB" id="A0AAD6WTR8"/>
<keyword evidence="1" id="KW-0175">Coiled coil</keyword>
<evidence type="ECO:0000256" key="1">
    <source>
        <dbReference type="SAM" id="Coils"/>
    </source>
</evidence>
<accession>A0AAD6WTR8</accession>
<protein>
    <submittedName>
        <fullName evidence="2">Uncharacterized protein</fullName>
    </submittedName>
</protein>